<evidence type="ECO:0000256" key="3">
    <source>
        <dbReference type="SAM" id="Phobius"/>
    </source>
</evidence>
<dbReference type="Gene3D" id="2.40.30.170">
    <property type="match status" value="1"/>
</dbReference>
<dbReference type="Proteomes" id="UP001370348">
    <property type="component" value="Chromosome"/>
</dbReference>
<keyword evidence="3" id="KW-0812">Transmembrane</keyword>
<protein>
    <submittedName>
        <fullName evidence="6">Efflux RND transporter periplasmic adaptor subunit</fullName>
    </submittedName>
</protein>
<evidence type="ECO:0000259" key="5">
    <source>
        <dbReference type="Pfam" id="PF25954"/>
    </source>
</evidence>
<feature type="transmembrane region" description="Helical" evidence="3">
    <location>
        <begin position="28"/>
        <end position="52"/>
    </location>
</feature>
<dbReference type="Gene3D" id="2.40.420.20">
    <property type="match status" value="1"/>
</dbReference>
<dbReference type="InterPro" id="IPR058625">
    <property type="entry name" value="MdtA-like_BSH"/>
</dbReference>
<dbReference type="PANTHER" id="PTHR30469">
    <property type="entry name" value="MULTIDRUG RESISTANCE PROTEIN MDTA"/>
    <property type="match status" value="1"/>
</dbReference>
<reference evidence="6 7" key="1">
    <citation type="submission" date="2021-12" db="EMBL/GenBank/DDBJ databases">
        <title>Discovery of the Pendulisporaceae a myxobacterial family with distinct sporulation behavior and unique specialized metabolism.</title>
        <authorList>
            <person name="Garcia R."/>
            <person name="Popoff A."/>
            <person name="Bader C.D."/>
            <person name="Loehr J."/>
            <person name="Walesch S."/>
            <person name="Walt C."/>
            <person name="Boldt J."/>
            <person name="Bunk B."/>
            <person name="Haeckl F.J.F.P.J."/>
            <person name="Gunesch A.P."/>
            <person name="Birkelbach J."/>
            <person name="Nuebel U."/>
            <person name="Pietschmann T."/>
            <person name="Bach T."/>
            <person name="Mueller R."/>
        </authorList>
    </citation>
    <scope>NUCLEOTIDE SEQUENCE [LARGE SCALE GENOMIC DNA]</scope>
    <source>
        <strain evidence="6 7">MSr11954</strain>
    </source>
</reference>
<feature type="domain" description="CusB-like beta-barrel" evidence="5">
    <location>
        <begin position="250"/>
        <end position="322"/>
    </location>
</feature>
<comment type="similarity">
    <text evidence="1">Belongs to the membrane fusion protein (MFP) (TC 8.A.1) family.</text>
</comment>
<dbReference type="SUPFAM" id="SSF111369">
    <property type="entry name" value="HlyD-like secretion proteins"/>
    <property type="match status" value="1"/>
</dbReference>
<dbReference type="InterPro" id="IPR006143">
    <property type="entry name" value="RND_pump_MFP"/>
</dbReference>
<proteinExistence type="inferred from homology"/>
<dbReference type="RefSeq" id="WP_394822053.1">
    <property type="nucleotide sequence ID" value="NZ_CP089984.1"/>
</dbReference>
<evidence type="ECO:0000259" key="4">
    <source>
        <dbReference type="Pfam" id="PF25917"/>
    </source>
</evidence>
<dbReference type="Pfam" id="PF25917">
    <property type="entry name" value="BSH_RND"/>
    <property type="match status" value="1"/>
</dbReference>
<organism evidence="6 7">
    <name type="scientific">Pendulispora albinea</name>
    <dbReference type="NCBI Taxonomy" id="2741071"/>
    <lineage>
        <taxon>Bacteria</taxon>
        <taxon>Pseudomonadati</taxon>
        <taxon>Myxococcota</taxon>
        <taxon>Myxococcia</taxon>
        <taxon>Myxococcales</taxon>
        <taxon>Sorangiineae</taxon>
        <taxon>Pendulisporaceae</taxon>
        <taxon>Pendulispora</taxon>
    </lineage>
</organism>
<evidence type="ECO:0000313" key="7">
    <source>
        <dbReference type="Proteomes" id="UP001370348"/>
    </source>
</evidence>
<name>A0ABZ2LTE8_9BACT</name>
<evidence type="ECO:0000313" key="6">
    <source>
        <dbReference type="EMBL" id="WXB12431.1"/>
    </source>
</evidence>
<sequence>MSEQLSNDLLSLKIERGSKPERKSGRSLVLIVGVAAAMGVGVVAYTVAAPYIEAKFFKTKVDVTEVAMVSPAQATIELSATGYVVPQVSARIGAKVIGKISKNYIREGSRVKAGDPLFDLDVTDQKSAIAAAQARYAAAVAKARASRAQTREVQQQLAREKKLVASGAVAPANSQDLEARTSALNATAAAMEAEAQAQKAEVHALTVGLGNYRIVAPIDGTVVNKPVQVGTTLNFELPLLELVDFDSLLIEADVPEGKMSTIKKDGPCEVVLDAFPGKRIRAVVVEVSPKLNRAKATGTVKIKMIDPAEGVLPEMSARVSFLNKALDEGQLKEPSRKIVPSSAIVDRGGAKVVFAIEGEKVRQQPVELGAPFANGFELKNGPPPGTMLVKDPSPTLSDGQEIKRN</sequence>
<keyword evidence="3" id="KW-1133">Transmembrane helix</keyword>
<accession>A0ABZ2LTE8</accession>
<evidence type="ECO:0000256" key="2">
    <source>
        <dbReference type="SAM" id="MobiDB-lite"/>
    </source>
</evidence>
<dbReference type="EMBL" id="CP089984">
    <property type="protein sequence ID" value="WXB12431.1"/>
    <property type="molecule type" value="Genomic_DNA"/>
</dbReference>
<dbReference type="Pfam" id="PF25954">
    <property type="entry name" value="Beta-barrel_RND_2"/>
    <property type="match status" value="1"/>
</dbReference>
<feature type="domain" description="Multidrug resistance protein MdtA-like barrel-sandwich hybrid" evidence="4">
    <location>
        <begin position="90"/>
        <end position="232"/>
    </location>
</feature>
<dbReference type="PANTHER" id="PTHR30469:SF38">
    <property type="entry name" value="HLYD FAMILY SECRETION PROTEIN"/>
    <property type="match status" value="1"/>
</dbReference>
<dbReference type="Gene3D" id="2.40.50.100">
    <property type="match status" value="1"/>
</dbReference>
<dbReference type="InterPro" id="IPR058792">
    <property type="entry name" value="Beta-barrel_RND_2"/>
</dbReference>
<evidence type="ECO:0000256" key="1">
    <source>
        <dbReference type="ARBA" id="ARBA00009477"/>
    </source>
</evidence>
<feature type="region of interest" description="Disordered" evidence="2">
    <location>
        <begin position="379"/>
        <end position="405"/>
    </location>
</feature>
<keyword evidence="3" id="KW-0472">Membrane</keyword>
<gene>
    <name evidence="6" type="ORF">LZC94_31860</name>
</gene>
<keyword evidence="7" id="KW-1185">Reference proteome</keyword>
<dbReference type="NCBIfam" id="TIGR01730">
    <property type="entry name" value="RND_mfp"/>
    <property type="match status" value="1"/>
</dbReference>